<keyword evidence="8" id="KW-0539">Nucleus</keyword>
<protein>
    <submittedName>
        <fullName evidence="13">Heat shock factor protein 3</fullName>
    </submittedName>
</protein>
<dbReference type="PANTHER" id="PTHR10015:SF454">
    <property type="entry name" value="HEAT SHOCK FACTOR PROTEIN 3"/>
    <property type="match status" value="1"/>
</dbReference>
<dbReference type="GO" id="GO:0043565">
    <property type="term" value="F:sequence-specific DNA binding"/>
    <property type="evidence" value="ECO:0007669"/>
    <property type="project" value="InterPro"/>
</dbReference>
<dbReference type="GeneID" id="108698253"/>
<keyword evidence="5" id="KW-0238">DNA-binding</keyword>
<evidence type="ECO:0000256" key="9">
    <source>
        <dbReference type="RuleBase" id="RU004020"/>
    </source>
</evidence>
<evidence type="ECO:0000256" key="10">
    <source>
        <dbReference type="SAM" id="SignalP"/>
    </source>
</evidence>
<keyword evidence="3" id="KW-0805">Transcription regulation</keyword>
<dbReference type="Gene3D" id="1.10.10.10">
    <property type="entry name" value="Winged helix-like DNA-binding domain superfamily/Winged helix DNA-binding domain"/>
    <property type="match status" value="1"/>
</dbReference>
<organism evidence="12 13">
    <name type="scientific">Xenopus laevis</name>
    <name type="common">African clawed frog</name>
    <dbReference type="NCBI Taxonomy" id="8355"/>
    <lineage>
        <taxon>Eukaryota</taxon>
        <taxon>Metazoa</taxon>
        <taxon>Chordata</taxon>
        <taxon>Craniata</taxon>
        <taxon>Vertebrata</taxon>
        <taxon>Euteleostomi</taxon>
        <taxon>Amphibia</taxon>
        <taxon>Batrachia</taxon>
        <taxon>Anura</taxon>
        <taxon>Pipoidea</taxon>
        <taxon>Pipidae</taxon>
        <taxon>Xenopodinae</taxon>
        <taxon>Xenopus</taxon>
        <taxon>Xenopus</taxon>
    </lineage>
</organism>
<dbReference type="AlphaFoldDB" id="A0A8J1LJY1"/>
<evidence type="ECO:0000256" key="6">
    <source>
        <dbReference type="ARBA" id="ARBA00023159"/>
    </source>
</evidence>
<dbReference type="Pfam" id="PF00447">
    <property type="entry name" value="HSF_DNA-bind"/>
    <property type="match status" value="1"/>
</dbReference>
<evidence type="ECO:0000256" key="7">
    <source>
        <dbReference type="ARBA" id="ARBA00023163"/>
    </source>
</evidence>
<dbReference type="KEGG" id="xla:108698253"/>
<dbReference type="PANTHER" id="PTHR10015">
    <property type="entry name" value="HEAT SHOCK TRANSCRIPTION FACTOR"/>
    <property type="match status" value="1"/>
</dbReference>
<evidence type="ECO:0000256" key="5">
    <source>
        <dbReference type="ARBA" id="ARBA00023125"/>
    </source>
</evidence>
<feature type="chain" id="PRO_5035216996" evidence="10">
    <location>
        <begin position="31"/>
        <end position="645"/>
    </location>
</feature>
<evidence type="ECO:0000259" key="11">
    <source>
        <dbReference type="PROSITE" id="PS00434"/>
    </source>
</evidence>
<dbReference type="CTD" id="108698253"/>
<evidence type="ECO:0000256" key="3">
    <source>
        <dbReference type="ARBA" id="ARBA00023015"/>
    </source>
</evidence>
<dbReference type="InterPro" id="IPR000232">
    <property type="entry name" value="HSF_DNA-bd"/>
</dbReference>
<keyword evidence="7" id="KW-0804">Transcription</keyword>
<proteinExistence type="inferred from homology"/>
<keyword evidence="4 13" id="KW-0346">Stress response</keyword>
<evidence type="ECO:0000256" key="1">
    <source>
        <dbReference type="ARBA" id="ARBA00004123"/>
    </source>
</evidence>
<dbReference type="GO" id="GO:0003700">
    <property type="term" value="F:DNA-binding transcription factor activity"/>
    <property type="evidence" value="ECO:0007669"/>
    <property type="project" value="InterPro"/>
</dbReference>
<evidence type="ECO:0000256" key="4">
    <source>
        <dbReference type="ARBA" id="ARBA00023016"/>
    </source>
</evidence>
<keyword evidence="10" id="KW-0732">Signal</keyword>
<name>A0A8J1LJY1_XENLA</name>
<gene>
    <name evidence="13" type="primary">LOC108698253</name>
</gene>
<dbReference type="SMART" id="SM00415">
    <property type="entry name" value="HSF"/>
    <property type="match status" value="1"/>
</dbReference>
<evidence type="ECO:0000313" key="13">
    <source>
        <dbReference type="RefSeq" id="XP_041429822.1"/>
    </source>
</evidence>
<dbReference type="SUPFAM" id="SSF46785">
    <property type="entry name" value="Winged helix' DNA-binding domain"/>
    <property type="match status" value="1"/>
</dbReference>
<dbReference type="OrthoDB" id="60033at2759"/>
<evidence type="ECO:0000256" key="2">
    <source>
        <dbReference type="ARBA" id="ARBA00006403"/>
    </source>
</evidence>
<dbReference type="GO" id="GO:0005634">
    <property type="term" value="C:nucleus"/>
    <property type="evidence" value="ECO:0007669"/>
    <property type="project" value="UniProtKB-SubCell"/>
</dbReference>
<dbReference type="InterPro" id="IPR010542">
    <property type="entry name" value="Vert_HSTF_C"/>
</dbReference>
<accession>A0A8J1LJY1</accession>
<dbReference type="InterPro" id="IPR036388">
    <property type="entry name" value="WH-like_DNA-bd_sf"/>
</dbReference>
<evidence type="ECO:0000256" key="8">
    <source>
        <dbReference type="ARBA" id="ARBA00023242"/>
    </source>
</evidence>
<dbReference type="InterPro" id="IPR036390">
    <property type="entry name" value="WH_DNA-bd_sf"/>
</dbReference>
<reference evidence="13" key="1">
    <citation type="submission" date="2025-08" db="UniProtKB">
        <authorList>
            <consortium name="RefSeq"/>
        </authorList>
    </citation>
    <scope>IDENTIFICATION</scope>
    <source>
        <strain evidence="13">J_2021</strain>
        <tissue evidence="13">Erythrocytes</tissue>
    </source>
</reference>
<keyword evidence="12" id="KW-1185">Reference proteome</keyword>
<dbReference type="Proteomes" id="UP000186698">
    <property type="component" value="Chromosome 8L"/>
</dbReference>
<dbReference type="PRINTS" id="PR00056">
    <property type="entry name" value="HSFDOMAIN"/>
</dbReference>
<dbReference type="Pfam" id="PF06546">
    <property type="entry name" value="Vert_HS_TF"/>
    <property type="match status" value="1"/>
</dbReference>
<dbReference type="RefSeq" id="XP_041429822.1">
    <property type="nucleotide sequence ID" value="XM_041573888.1"/>
</dbReference>
<sequence>MFVLGCVACCRLGLLDCSLLLLCSIFGTSMKEPSVSPGPTPAPVFLTKLWVLVEDSANCDMIAWNTNGQTFCILDEQRFTKEILPRYFKHSNLSSFIRQLNMYGFRKVMSLESGLVKSESAIEFQHPFFKKGRPELLEHIKRKVNSVKTEDAHLSQDNLQKVINELKVLQDGQSNMDFKLDTMKRENEILWKEVSSLRRKHSQQQKLLAKILQFILSLMKGNILKGTNRKRPLTIEASQSSSPKYSRNMLQLTEGGVSEGNPSSQCPGSSTDNYLVIHEIPSAEESFEHLPKQLPKSSLESLQLATILVWGPTFQITSSDGRGSDWPQIISHSIEHSDLSSGKIKTLLLFSFSRTRCKTLLLTICFCIFSDTQQVILMDETDVNLQLEVEESHYPSSSILAQDQVVIPNAFFPVTDQSVIPSNSFVVEKSFIPNSSTADEELALDLVQDSAPEDPDSVIDSILNENASASNINILDREEIQDFLNCIDASLEDLQTILCKKKFDVDSDFLEELFKPDLLSSDITVTSENSGLNSGVTEGQKDIPMPSSEDLLNKGKQMVQYTGNPLLSLFDELPQSSYGEGASDPVNLLNVVDDNVFPGHSDEQHVMKEADLAVDDNTGSHGFSPIFVLSPVSKLIEEATEPDTV</sequence>
<dbReference type="PROSITE" id="PS00434">
    <property type="entry name" value="HSF_DOMAIN"/>
    <property type="match status" value="1"/>
</dbReference>
<evidence type="ECO:0000313" key="12">
    <source>
        <dbReference type="Proteomes" id="UP000186698"/>
    </source>
</evidence>
<feature type="signal peptide" evidence="10">
    <location>
        <begin position="1"/>
        <end position="30"/>
    </location>
</feature>
<comment type="subcellular location">
    <subcellularLocation>
        <location evidence="1">Nucleus</location>
    </subcellularLocation>
</comment>
<dbReference type="FunFam" id="1.10.10.10:FF:000027">
    <property type="entry name" value="Heat shock transcription factor 1"/>
    <property type="match status" value="1"/>
</dbReference>
<keyword evidence="6" id="KW-0010">Activator</keyword>
<feature type="domain" description="HSF-type DNA-binding" evidence="11">
    <location>
        <begin position="84"/>
        <end position="108"/>
    </location>
</feature>
<comment type="similarity">
    <text evidence="2 9">Belongs to the HSF family.</text>
</comment>